<sequence>MEFDQANPEKDNEEKTPELKEEQVAVIQKLELTIEQLRTKIAELEKHSALLDQERTLKDHGSAIDLDKGRCVFDTQIPTAKQKPNRW</sequence>
<accession>A0A401RX42</accession>
<feature type="coiled-coil region" evidence="1">
    <location>
        <begin position="20"/>
        <end position="54"/>
    </location>
</feature>
<reference evidence="3 4" key="1">
    <citation type="journal article" date="2018" name="Nat. Ecol. Evol.">
        <title>Shark genomes provide insights into elasmobranch evolution and the origin of vertebrates.</title>
        <authorList>
            <person name="Hara Y"/>
            <person name="Yamaguchi K"/>
            <person name="Onimaru K"/>
            <person name="Kadota M"/>
            <person name="Koyanagi M"/>
            <person name="Keeley SD"/>
            <person name="Tatsumi K"/>
            <person name="Tanaka K"/>
            <person name="Motone F"/>
            <person name="Kageyama Y"/>
            <person name="Nozu R"/>
            <person name="Adachi N"/>
            <person name="Nishimura O"/>
            <person name="Nakagawa R"/>
            <person name="Tanegashima C"/>
            <person name="Kiyatake I"/>
            <person name="Matsumoto R"/>
            <person name="Murakumo K"/>
            <person name="Nishida K"/>
            <person name="Terakita A"/>
            <person name="Kuratani S"/>
            <person name="Sato K"/>
            <person name="Hyodo S Kuraku.S."/>
        </authorList>
    </citation>
    <scope>NUCLEOTIDE SEQUENCE [LARGE SCALE GENOMIC DNA]</scope>
</reference>
<organism evidence="3 4">
    <name type="scientific">Chiloscyllium punctatum</name>
    <name type="common">Brownbanded bambooshark</name>
    <name type="synonym">Hemiscyllium punctatum</name>
    <dbReference type="NCBI Taxonomy" id="137246"/>
    <lineage>
        <taxon>Eukaryota</taxon>
        <taxon>Metazoa</taxon>
        <taxon>Chordata</taxon>
        <taxon>Craniata</taxon>
        <taxon>Vertebrata</taxon>
        <taxon>Chondrichthyes</taxon>
        <taxon>Elasmobranchii</taxon>
        <taxon>Galeomorphii</taxon>
        <taxon>Galeoidea</taxon>
        <taxon>Orectolobiformes</taxon>
        <taxon>Hemiscylliidae</taxon>
        <taxon>Chiloscyllium</taxon>
    </lineage>
</organism>
<protein>
    <submittedName>
        <fullName evidence="3">Uncharacterized protein</fullName>
    </submittedName>
</protein>
<gene>
    <name evidence="3" type="ORF">chiPu_0001090</name>
</gene>
<dbReference type="OrthoDB" id="427644at2759"/>
<keyword evidence="1" id="KW-0175">Coiled coil</keyword>
<feature type="region of interest" description="Disordered" evidence="2">
    <location>
        <begin position="1"/>
        <end position="20"/>
    </location>
</feature>
<dbReference type="AlphaFoldDB" id="A0A401RX42"/>
<evidence type="ECO:0000313" key="4">
    <source>
        <dbReference type="Proteomes" id="UP000287033"/>
    </source>
</evidence>
<dbReference type="EMBL" id="BEZZ01000016">
    <property type="protein sequence ID" value="GCC22702.1"/>
    <property type="molecule type" value="Genomic_DNA"/>
</dbReference>
<feature type="compositionally biased region" description="Basic and acidic residues" evidence="2">
    <location>
        <begin position="7"/>
        <end position="20"/>
    </location>
</feature>
<dbReference type="Proteomes" id="UP000287033">
    <property type="component" value="Unassembled WGS sequence"/>
</dbReference>
<evidence type="ECO:0000256" key="2">
    <source>
        <dbReference type="SAM" id="MobiDB-lite"/>
    </source>
</evidence>
<keyword evidence="4" id="KW-1185">Reference proteome</keyword>
<evidence type="ECO:0000256" key="1">
    <source>
        <dbReference type="SAM" id="Coils"/>
    </source>
</evidence>
<name>A0A401RX42_CHIPU</name>
<evidence type="ECO:0000313" key="3">
    <source>
        <dbReference type="EMBL" id="GCC22702.1"/>
    </source>
</evidence>
<comment type="caution">
    <text evidence="3">The sequence shown here is derived from an EMBL/GenBank/DDBJ whole genome shotgun (WGS) entry which is preliminary data.</text>
</comment>
<proteinExistence type="predicted"/>